<feature type="non-terminal residue" evidence="1">
    <location>
        <position position="268"/>
    </location>
</feature>
<gene>
    <name evidence="1" type="ORF">S01H4_51538</name>
</gene>
<protein>
    <submittedName>
        <fullName evidence="1">Uncharacterized protein</fullName>
    </submittedName>
</protein>
<organism evidence="1">
    <name type="scientific">marine sediment metagenome</name>
    <dbReference type="NCBI Taxonomy" id="412755"/>
    <lineage>
        <taxon>unclassified sequences</taxon>
        <taxon>metagenomes</taxon>
        <taxon>ecological metagenomes</taxon>
    </lineage>
</organism>
<comment type="caution">
    <text evidence="1">The sequence shown here is derived from an EMBL/GenBank/DDBJ whole genome shotgun (WGS) entry which is preliminary data.</text>
</comment>
<name>X1CVZ5_9ZZZZ</name>
<sequence>FNDYLDILIRFPKNKKIYEAISRGTVELIRWGTDKEIIEFVESTKDKISVYPLVDALQLLNAKIYMNALFYLDDQNCDTVKRIYNEFSCIAISKFEDDENSGNGKVLRMIYGEEINELLQEGAINAVISLARVNSKCDDENKECILGIRRIITDSEYLLRKDGKDFFKDTFRLSYALDQYELWSHFEDIQLVQELKEAKEKNRTLQLAETKFLAIQKNMRIEEYDALKIGRRGISLAYDINDLEDVKRLTNELISQPKVRYSPISLVV</sequence>
<dbReference type="AlphaFoldDB" id="X1CVZ5"/>
<feature type="non-terminal residue" evidence="1">
    <location>
        <position position="1"/>
    </location>
</feature>
<reference evidence="1" key="1">
    <citation type="journal article" date="2014" name="Front. Microbiol.">
        <title>High frequency of phylogenetically diverse reductive dehalogenase-homologous genes in deep subseafloor sedimentary metagenomes.</title>
        <authorList>
            <person name="Kawai M."/>
            <person name="Futagami T."/>
            <person name="Toyoda A."/>
            <person name="Takaki Y."/>
            <person name="Nishi S."/>
            <person name="Hori S."/>
            <person name="Arai W."/>
            <person name="Tsubouchi T."/>
            <person name="Morono Y."/>
            <person name="Uchiyama I."/>
            <person name="Ito T."/>
            <person name="Fujiyama A."/>
            <person name="Inagaki F."/>
            <person name="Takami H."/>
        </authorList>
    </citation>
    <scope>NUCLEOTIDE SEQUENCE</scope>
    <source>
        <strain evidence="1">Expedition CK06-06</strain>
    </source>
</reference>
<dbReference type="EMBL" id="BART01029357">
    <property type="protein sequence ID" value="GAH00270.1"/>
    <property type="molecule type" value="Genomic_DNA"/>
</dbReference>
<proteinExistence type="predicted"/>
<accession>X1CVZ5</accession>
<evidence type="ECO:0000313" key="1">
    <source>
        <dbReference type="EMBL" id="GAH00270.1"/>
    </source>
</evidence>